<dbReference type="RefSeq" id="WP_302038139.1">
    <property type="nucleotide sequence ID" value="NZ_JAUKPO010000006.1"/>
</dbReference>
<proteinExistence type="predicted"/>
<reference evidence="1" key="1">
    <citation type="submission" date="2023-07" db="EMBL/GenBank/DDBJ databases">
        <title>The genome sequence of Rhodocytophaga aerolata KACC 12507.</title>
        <authorList>
            <person name="Zhang X."/>
        </authorList>
    </citation>
    <scope>NUCLEOTIDE SEQUENCE</scope>
    <source>
        <strain evidence="1">KACC 12507</strain>
    </source>
</reference>
<accession>A0ABT8R7M3</accession>
<protein>
    <submittedName>
        <fullName evidence="1">Uncharacterized protein</fullName>
    </submittedName>
</protein>
<gene>
    <name evidence="1" type="ORF">Q0590_13810</name>
</gene>
<keyword evidence="2" id="KW-1185">Reference proteome</keyword>
<dbReference type="Proteomes" id="UP001168528">
    <property type="component" value="Unassembled WGS sequence"/>
</dbReference>
<organism evidence="1 2">
    <name type="scientific">Rhodocytophaga aerolata</name>
    <dbReference type="NCBI Taxonomy" id="455078"/>
    <lineage>
        <taxon>Bacteria</taxon>
        <taxon>Pseudomonadati</taxon>
        <taxon>Bacteroidota</taxon>
        <taxon>Cytophagia</taxon>
        <taxon>Cytophagales</taxon>
        <taxon>Rhodocytophagaceae</taxon>
        <taxon>Rhodocytophaga</taxon>
    </lineage>
</organism>
<sequence length="134" mass="15566">MKKDISFLPVEGVKIAIARREIQANEYEWHAYILNRNNQSLTNVFVTSKGYGFNGEAKQETSTLRHLIEEVEPNSYSVIERIDPAIFHLSNEYWISYFIENQVYDKKFVFVPGSLAESNLIKIQQINLEGVLHE</sequence>
<name>A0ABT8R7M3_9BACT</name>
<evidence type="ECO:0000313" key="2">
    <source>
        <dbReference type="Proteomes" id="UP001168528"/>
    </source>
</evidence>
<evidence type="ECO:0000313" key="1">
    <source>
        <dbReference type="EMBL" id="MDO1447339.1"/>
    </source>
</evidence>
<dbReference type="EMBL" id="JAUKPO010000006">
    <property type="protein sequence ID" value="MDO1447339.1"/>
    <property type="molecule type" value="Genomic_DNA"/>
</dbReference>
<comment type="caution">
    <text evidence="1">The sequence shown here is derived from an EMBL/GenBank/DDBJ whole genome shotgun (WGS) entry which is preliminary data.</text>
</comment>